<dbReference type="PROSITE" id="PS00923">
    <property type="entry name" value="ASP_GLU_RACEMASE_1"/>
    <property type="match status" value="1"/>
</dbReference>
<protein>
    <submittedName>
        <fullName evidence="3">Aspartate/glutamate racemase family protein</fullName>
    </submittedName>
</protein>
<dbReference type="InterPro" id="IPR004380">
    <property type="entry name" value="Asp_race"/>
</dbReference>
<evidence type="ECO:0000313" key="4">
    <source>
        <dbReference type="Proteomes" id="UP000516028"/>
    </source>
</evidence>
<dbReference type="PANTHER" id="PTHR21198">
    <property type="entry name" value="GLUTAMATE RACEMASE"/>
    <property type="match status" value="1"/>
</dbReference>
<accession>A0A7H0GGH4</accession>
<evidence type="ECO:0000256" key="1">
    <source>
        <dbReference type="ARBA" id="ARBA00007847"/>
    </source>
</evidence>
<proteinExistence type="inferred from homology"/>
<dbReference type="AlphaFoldDB" id="A0A7H0GGH4"/>
<dbReference type="Gene3D" id="3.40.50.1860">
    <property type="match status" value="2"/>
</dbReference>
<dbReference type="EMBL" id="CP060783">
    <property type="protein sequence ID" value="QNP47390.1"/>
    <property type="molecule type" value="Genomic_DNA"/>
</dbReference>
<dbReference type="InterPro" id="IPR001920">
    <property type="entry name" value="Asp/Glu_race"/>
</dbReference>
<gene>
    <name evidence="3" type="ORF">H9K75_13805</name>
</gene>
<dbReference type="KEGG" id="daer:H9K75_13805"/>
<comment type="similarity">
    <text evidence="1">Belongs to the aspartate/glutamate racemases family.</text>
</comment>
<dbReference type="GO" id="GO:0047661">
    <property type="term" value="F:amino-acid racemase activity"/>
    <property type="evidence" value="ECO:0007669"/>
    <property type="project" value="InterPro"/>
</dbReference>
<reference evidence="3 4" key="1">
    <citation type="submission" date="2020-08" db="EMBL/GenBank/DDBJ databases">
        <title>Genome sequence of Diaphorobacter aerolatus KACC 16536T.</title>
        <authorList>
            <person name="Hyun D.-W."/>
            <person name="Bae J.-W."/>
        </authorList>
    </citation>
    <scope>NUCLEOTIDE SEQUENCE [LARGE SCALE GENOMIC DNA]</scope>
    <source>
        <strain evidence="3 4">KACC 16536</strain>
    </source>
</reference>
<dbReference type="SUPFAM" id="SSF53681">
    <property type="entry name" value="Aspartate/glutamate racemase"/>
    <property type="match status" value="2"/>
</dbReference>
<evidence type="ECO:0000313" key="3">
    <source>
        <dbReference type="EMBL" id="QNP47390.1"/>
    </source>
</evidence>
<organism evidence="3 4">
    <name type="scientific">Diaphorobacter aerolatus</name>
    <dbReference type="NCBI Taxonomy" id="1288495"/>
    <lineage>
        <taxon>Bacteria</taxon>
        <taxon>Pseudomonadati</taxon>
        <taxon>Pseudomonadota</taxon>
        <taxon>Betaproteobacteria</taxon>
        <taxon>Burkholderiales</taxon>
        <taxon>Comamonadaceae</taxon>
        <taxon>Diaphorobacter</taxon>
    </lineage>
</organism>
<sequence length="249" mass="26553">MNDVTQPVSRTVGILAGMGPAAGVDFVRLFVAACESWLREHGHPVLDQSYPEHWMAQLPVPDRTLALSDASAEQPLDAMARGLRQLASLGATAIAIPCNTAHAWHAALQERVPEVELLHIASETATDVERRGLARVALLATEGTYGAGLYGHAFDALGIQCLLPDQAARKRLMQGIYDGVKAGDLALAQQCFTEVGEQLRAQHGDIALVMACTEIPLALPQAPAARGWTLIDPTAILANALARRAYARA</sequence>
<dbReference type="InterPro" id="IPR015942">
    <property type="entry name" value="Asp/Glu/hydantoin_racemase"/>
</dbReference>
<dbReference type="RefSeq" id="WP_187723103.1">
    <property type="nucleotide sequence ID" value="NZ_CP060783.1"/>
</dbReference>
<dbReference type="Proteomes" id="UP000516028">
    <property type="component" value="Chromosome"/>
</dbReference>
<dbReference type="PANTHER" id="PTHR21198:SF7">
    <property type="entry name" value="ASPARTATE-GLUTAMATE RACEMASE FAMILY"/>
    <property type="match status" value="1"/>
</dbReference>
<evidence type="ECO:0000256" key="2">
    <source>
        <dbReference type="ARBA" id="ARBA00023235"/>
    </source>
</evidence>
<dbReference type="Pfam" id="PF01177">
    <property type="entry name" value="Asp_Glu_race"/>
    <property type="match status" value="1"/>
</dbReference>
<dbReference type="NCBIfam" id="TIGR00035">
    <property type="entry name" value="asp_race"/>
    <property type="match status" value="1"/>
</dbReference>
<keyword evidence="4" id="KW-1185">Reference proteome</keyword>
<keyword evidence="2" id="KW-0413">Isomerase</keyword>
<dbReference type="InterPro" id="IPR018187">
    <property type="entry name" value="Asp/Glu_racemase_AS_1"/>
</dbReference>
<name>A0A7H0GGH4_9BURK</name>